<dbReference type="Proteomes" id="UP000807306">
    <property type="component" value="Unassembled WGS sequence"/>
</dbReference>
<evidence type="ECO:0000256" key="1">
    <source>
        <dbReference type="SAM" id="MobiDB-lite"/>
    </source>
</evidence>
<reference evidence="2" key="1">
    <citation type="submission" date="2020-11" db="EMBL/GenBank/DDBJ databases">
        <authorList>
            <consortium name="DOE Joint Genome Institute"/>
            <person name="Ahrendt S."/>
            <person name="Riley R."/>
            <person name="Andreopoulos W."/>
            <person name="Labutti K."/>
            <person name="Pangilinan J."/>
            <person name="Ruiz-Duenas F.J."/>
            <person name="Barrasa J.M."/>
            <person name="Sanchez-Garcia M."/>
            <person name="Camarero S."/>
            <person name="Miyauchi S."/>
            <person name="Serrano A."/>
            <person name="Linde D."/>
            <person name="Babiker R."/>
            <person name="Drula E."/>
            <person name="Ayuso-Fernandez I."/>
            <person name="Pacheco R."/>
            <person name="Padilla G."/>
            <person name="Ferreira P."/>
            <person name="Barriuso J."/>
            <person name="Kellner H."/>
            <person name="Castanera R."/>
            <person name="Alfaro M."/>
            <person name="Ramirez L."/>
            <person name="Pisabarro A.G."/>
            <person name="Kuo A."/>
            <person name="Tritt A."/>
            <person name="Lipzen A."/>
            <person name="He G."/>
            <person name="Yan M."/>
            <person name="Ng V."/>
            <person name="Cullen D."/>
            <person name="Martin F."/>
            <person name="Rosso M.-N."/>
            <person name="Henrissat B."/>
            <person name="Hibbett D."/>
            <person name="Martinez A.T."/>
            <person name="Grigoriev I.V."/>
        </authorList>
    </citation>
    <scope>NUCLEOTIDE SEQUENCE</scope>
    <source>
        <strain evidence="2">CBS 506.95</strain>
    </source>
</reference>
<gene>
    <name evidence="2" type="ORF">CPB83DRAFT_948437</name>
</gene>
<proteinExistence type="predicted"/>
<organism evidence="2 3">
    <name type="scientific">Crepidotus variabilis</name>
    <dbReference type="NCBI Taxonomy" id="179855"/>
    <lineage>
        <taxon>Eukaryota</taxon>
        <taxon>Fungi</taxon>
        <taxon>Dikarya</taxon>
        <taxon>Basidiomycota</taxon>
        <taxon>Agaricomycotina</taxon>
        <taxon>Agaricomycetes</taxon>
        <taxon>Agaricomycetidae</taxon>
        <taxon>Agaricales</taxon>
        <taxon>Agaricineae</taxon>
        <taxon>Crepidotaceae</taxon>
        <taxon>Crepidotus</taxon>
    </lineage>
</organism>
<feature type="compositionally biased region" description="Low complexity" evidence="1">
    <location>
        <begin position="317"/>
        <end position="326"/>
    </location>
</feature>
<sequence length="522" mass="58163">MTIAVVIDRIQKRLRGQSFTEDQVTKREDNTAFVIQCGVNMVMHQYIGHEREHVVTDVTDLPPLLLRQTTHPLALLNPVEPLPVIWCKFKLLSLVLRDGLFTPVRVHHILTSKSAPVVADDIKRLQTVLNTGESSFYQVVSCRSLRPTSSIQPRVTSPDTTDCSSPSAAFKAQRLHISGTIAKAQYLAGLFGPIYAASPTPFFDKKHHTTGQHGGSLANMSTPHFAHQIAIKINFVPTPNSNKLRDFDKIYNEVVKRSPPSLVSAPPTQGVGTVRSSQGGRNYYKDDGGLSSDSGGEEEEEFVDASDMPPDNDDDYPNYNSSNIDNRPQAFGRASTPETPISIRGKFNPRKFVRKLSGLTSSSSAGQANGAWLRKENKDDADWLGHGSVRLIPQESLSHARYPTLSNSTWDDYVCRYEKAFKIKFTILDWDKLLSDNLIGKARLDMKQLLDNVLTPDPTTGLYPPSDKDGEEKHVQDCSLKLSTQKLFIIAAHGPLLTVFVVRPLLVESWVEEHLPFHFHNM</sequence>
<comment type="caution">
    <text evidence="2">The sequence shown here is derived from an EMBL/GenBank/DDBJ whole genome shotgun (WGS) entry which is preliminary data.</text>
</comment>
<accession>A0A9P6E849</accession>
<evidence type="ECO:0000313" key="2">
    <source>
        <dbReference type="EMBL" id="KAF9524143.1"/>
    </source>
</evidence>
<feature type="compositionally biased region" description="Polar residues" evidence="1">
    <location>
        <begin position="266"/>
        <end position="280"/>
    </location>
</feature>
<dbReference type="EMBL" id="MU157903">
    <property type="protein sequence ID" value="KAF9524143.1"/>
    <property type="molecule type" value="Genomic_DNA"/>
</dbReference>
<feature type="region of interest" description="Disordered" evidence="1">
    <location>
        <begin position="259"/>
        <end position="344"/>
    </location>
</feature>
<dbReference type="AlphaFoldDB" id="A0A9P6E849"/>
<dbReference type="OrthoDB" id="67700at2759"/>
<name>A0A9P6E849_9AGAR</name>
<feature type="compositionally biased region" description="Acidic residues" evidence="1">
    <location>
        <begin position="295"/>
        <end position="316"/>
    </location>
</feature>
<keyword evidence="3" id="KW-1185">Reference proteome</keyword>
<evidence type="ECO:0000313" key="3">
    <source>
        <dbReference type="Proteomes" id="UP000807306"/>
    </source>
</evidence>
<protein>
    <submittedName>
        <fullName evidence="2">Uncharacterized protein</fullName>
    </submittedName>
</protein>